<comment type="caution">
    <text evidence="9">The sequence shown here is derived from an EMBL/GenBank/DDBJ whole genome shotgun (WGS) entry which is preliminary data.</text>
</comment>
<protein>
    <submittedName>
        <fullName evidence="9">MFS transporter</fullName>
    </submittedName>
</protein>
<evidence type="ECO:0000256" key="4">
    <source>
        <dbReference type="ARBA" id="ARBA00022692"/>
    </source>
</evidence>
<feature type="domain" description="Major facilitator superfamily (MFS) profile" evidence="8">
    <location>
        <begin position="17"/>
        <end position="504"/>
    </location>
</feature>
<comment type="subcellular location">
    <subcellularLocation>
        <location evidence="1">Cell membrane</location>
        <topology evidence="1">Multi-pass membrane protein</topology>
    </subcellularLocation>
</comment>
<evidence type="ECO:0000256" key="5">
    <source>
        <dbReference type="ARBA" id="ARBA00022989"/>
    </source>
</evidence>
<dbReference type="RefSeq" id="WP_378531627.1">
    <property type="nucleotide sequence ID" value="NZ_JBHSBH010000006.1"/>
</dbReference>
<evidence type="ECO:0000259" key="8">
    <source>
        <dbReference type="PROSITE" id="PS50850"/>
    </source>
</evidence>
<feature type="transmembrane region" description="Helical" evidence="7">
    <location>
        <begin position="203"/>
        <end position="220"/>
    </location>
</feature>
<evidence type="ECO:0000256" key="6">
    <source>
        <dbReference type="ARBA" id="ARBA00023136"/>
    </source>
</evidence>
<feature type="transmembrane region" description="Helical" evidence="7">
    <location>
        <begin position="83"/>
        <end position="102"/>
    </location>
</feature>
<accession>A0ABV8FIK4</accession>
<dbReference type="Pfam" id="PF07690">
    <property type="entry name" value="MFS_1"/>
    <property type="match status" value="1"/>
</dbReference>
<keyword evidence="5 7" id="KW-1133">Transmembrane helix</keyword>
<keyword evidence="6 7" id="KW-0472">Membrane</keyword>
<evidence type="ECO:0000313" key="10">
    <source>
        <dbReference type="Proteomes" id="UP001595847"/>
    </source>
</evidence>
<feature type="transmembrane region" description="Helical" evidence="7">
    <location>
        <begin position="336"/>
        <end position="356"/>
    </location>
</feature>
<name>A0ABV8FIK4_9ACTN</name>
<feature type="transmembrane region" description="Helical" evidence="7">
    <location>
        <begin position="410"/>
        <end position="428"/>
    </location>
</feature>
<feature type="transmembrane region" description="Helical" evidence="7">
    <location>
        <begin position="15"/>
        <end position="39"/>
    </location>
</feature>
<keyword evidence="4 7" id="KW-0812">Transmembrane</keyword>
<keyword evidence="3" id="KW-1003">Cell membrane</keyword>
<feature type="transmembrane region" description="Helical" evidence="7">
    <location>
        <begin position="108"/>
        <end position="129"/>
    </location>
</feature>
<evidence type="ECO:0000313" key="9">
    <source>
        <dbReference type="EMBL" id="MFC3995976.1"/>
    </source>
</evidence>
<keyword evidence="10" id="KW-1185">Reference proteome</keyword>
<dbReference type="InterPro" id="IPR011701">
    <property type="entry name" value="MFS"/>
</dbReference>
<dbReference type="InterPro" id="IPR036259">
    <property type="entry name" value="MFS_trans_sf"/>
</dbReference>
<dbReference type="Proteomes" id="UP001595847">
    <property type="component" value="Unassembled WGS sequence"/>
</dbReference>
<dbReference type="CDD" id="cd17321">
    <property type="entry name" value="MFS_MMR_MDR_like"/>
    <property type="match status" value="1"/>
</dbReference>
<feature type="transmembrane region" description="Helical" evidence="7">
    <location>
        <begin position="362"/>
        <end position="389"/>
    </location>
</feature>
<proteinExistence type="predicted"/>
<feature type="transmembrane region" description="Helical" evidence="7">
    <location>
        <begin position="481"/>
        <end position="500"/>
    </location>
</feature>
<gene>
    <name evidence="9" type="ORF">ACFOVU_08625</name>
</gene>
<evidence type="ECO:0000256" key="2">
    <source>
        <dbReference type="ARBA" id="ARBA00022448"/>
    </source>
</evidence>
<sequence>MTVAPSDAKAGWKEWVGLAVLMLPVLLISITVTVLFFALPSLTAELEPTAAEQLWIVDIYAFLLAGLLIPMGNLGDRIGRRKLLLMGAVAFAITSAVAAYAPNAELLIAARGLQGAAAATLMPPTLALIRAMFTNARQLQMAIALWAAVFTVGSVIGPIIGGWMLEYFWWGSVFLINVPIMVLLLALGPFLLPEYRDPEPGNFDILSAALILLAALPLVFAVKQGAAQDFSAPMWIAAVLGAAFLVMFLRRQKRLADPMLDLALFRDRAFSVALITATLAVFALVGTFYFITQYLMSVLDMRPLLAGLMTLPTAVSSVAGSLLGAALTRWFRPGNIMGFGMISGAVGFGVISLLGTTANLPLLFLGLFLLGWGIGSVNALASNLVVAAAPPEKAGSASGLFESSTEFGQALGAAILGSIGVAVFRLTLAEDLPSGLTGEQAAAANETLGGALAIAGELPGPVGGALATAAREAYVGGMQTAAIAGAAVMVVMGILAFINLRNAKVEEEPADGPEPAPEPVK</sequence>
<dbReference type="PANTHER" id="PTHR42718:SF47">
    <property type="entry name" value="METHYL VIOLOGEN RESISTANCE PROTEIN SMVA"/>
    <property type="match status" value="1"/>
</dbReference>
<reference evidence="10" key="1">
    <citation type="journal article" date="2019" name="Int. J. Syst. Evol. Microbiol.">
        <title>The Global Catalogue of Microorganisms (GCM) 10K type strain sequencing project: providing services to taxonomists for standard genome sequencing and annotation.</title>
        <authorList>
            <consortium name="The Broad Institute Genomics Platform"/>
            <consortium name="The Broad Institute Genome Sequencing Center for Infectious Disease"/>
            <person name="Wu L."/>
            <person name="Ma J."/>
        </authorList>
    </citation>
    <scope>NUCLEOTIDE SEQUENCE [LARGE SCALE GENOMIC DNA]</scope>
    <source>
        <strain evidence="10">TBRC 1826</strain>
    </source>
</reference>
<dbReference type="InterPro" id="IPR020846">
    <property type="entry name" value="MFS_dom"/>
</dbReference>
<feature type="transmembrane region" description="Helical" evidence="7">
    <location>
        <begin position="270"/>
        <end position="292"/>
    </location>
</feature>
<dbReference type="Gene3D" id="1.20.1250.20">
    <property type="entry name" value="MFS general substrate transporter like domains"/>
    <property type="match status" value="1"/>
</dbReference>
<feature type="transmembrane region" description="Helical" evidence="7">
    <location>
        <begin position="141"/>
        <end position="161"/>
    </location>
</feature>
<dbReference type="SUPFAM" id="SSF103473">
    <property type="entry name" value="MFS general substrate transporter"/>
    <property type="match status" value="1"/>
</dbReference>
<feature type="transmembrane region" description="Helical" evidence="7">
    <location>
        <begin position="304"/>
        <end position="324"/>
    </location>
</feature>
<dbReference type="PROSITE" id="PS50850">
    <property type="entry name" value="MFS"/>
    <property type="match status" value="1"/>
</dbReference>
<evidence type="ECO:0000256" key="7">
    <source>
        <dbReference type="SAM" id="Phobius"/>
    </source>
</evidence>
<dbReference type="PANTHER" id="PTHR42718">
    <property type="entry name" value="MAJOR FACILITATOR SUPERFAMILY MULTIDRUG TRANSPORTER MFSC"/>
    <property type="match status" value="1"/>
</dbReference>
<keyword evidence="2" id="KW-0813">Transport</keyword>
<feature type="transmembrane region" description="Helical" evidence="7">
    <location>
        <begin position="232"/>
        <end position="249"/>
    </location>
</feature>
<feature type="transmembrane region" description="Helical" evidence="7">
    <location>
        <begin position="167"/>
        <end position="191"/>
    </location>
</feature>
<dbReference type="EMBL" id="JBHSBH010000006">
    <property type="protein sequence ID" value="MFC3995976.1"/>
    <property type="molecule type" value="Genomic_DNA"/>
</dbReference>
<evidence type="ECO:0000256" key="1">
    <source>
        <dbReference type="ARBA" id="ARBA00004651"/>
    </source>
</evidence>
<dbReference type="Gene3D" id="1.20.1720.10">
    <property type="entry name" value="Multidrug resistance protein D"/>
    <property type="match status" value="1"/>
</dbReference>
<organism evidence="9 10">
    <name type="scientific">Nocardiopsis sediminis</name>
    <dbReference type="NCBI Taxonomy" id="1778267"/>
    <lineage>
        <taxon>Bacteria</taxon>
        <taxon>Bacillati</taxon>
        <taxon>Actinomycetota</taxon>
        <taxon>Actinomycetes</taxon>
        <taxon>Streptosporangiales</taxon>
        <taxon>Nocardiopsidaceae</taxon>
        <taxon>Nocardiopsis</taxon>
    </lineage>
</organism>
<evidence type="ECO:0000256" key="3">
    <source>
        <dbReference type="ARBA" id="ARBA00022475"/>
    </source>
</evidence>
<feature type="transmembrane region" description="Helical" evidence="7">
    <location>
        <begin position="54"/>
        <end position="71"/>
    </location>
</feature>